<dbReference type="RefSeq" id="XP_019618903.1">
    <property type="nucleotide sequence ID" value="XM_019763344.1"/>
</dbReference>
<evidence type="ECO:0000259" key="11">
    <source>
        <dbReference type="PROSITE" id="PS51424"/>
    </source>
</evidence>
<gene>
    <name evidence="13" type="primary">LOC109465855</name>
</gene>
<feature type="compositionally biased region" description="Polar residues" evidence="10">
    <location>
        <begin position="641"/>
        <end position="652"/>
    </location>
</feature>
<keyword evidence="12" id="KW-1185">Reference proteome</keyword>
<dbReference type="Pfam" id="PF25497">
    <property type="entry name" value="COR-B"/>
    <property type="match status" value="1"/>
</dbReference>
<evidence type="ECO:0000313" key="12">
    <source>
        <dbReference type="Proteomes" id="UP000515135"/>
    </source>
</evidence>
<keyword evidence="6" id="KW-0067">ATP-binding</keyword>
<dbReference type="KEGG" id="bbel:109465855"/>
<name>A0A6P4Y397_BRABE</name>
<protein>
    <recommendedName>
        <fullName evidence="1">non-specific serine/threonine protein kinase</fullName>
        <ecNumber evidence="1">2.7.11.1</ecNumber>
    </recommendedName>
</protein>
<dbReference type="SUPFAM" id="SSF52540">
    <property type="entry name" value="P-loop containing nucleoside triphosphate hydrolases"/>
    <property type="match status" value="1"/>
</dbReference>
<evidence type="ECO:0000256" key="9">
    <source>
        <dbReference type="ARBA" id="ARBA00048679"/>
    </source>
</evidence>
<sequence length="661" mass="75002">MPRKQDGETPLDFVRDQNHRRFLKNLAFEVPYHKLMKQSGGVKVDRFKLCFCGPQEAGKSTLVETLQTGSFVGFFRDRMTPDDQPHEPTPGVNVGTTNIPGVGQVSVWDFAGQSEYAVTHSMFMDAENTIFIVLYSIMDDINTQKKKVHWWLCFIKSCNTKSKPYVILVASHADQTDTGHQRASSILELMTSTFKDHLNISDEVFLLDCRKTRQTDMWRLKDLLARLKTELLEHQRAIPKLCAEILKCLPKWAKEKCNPRCPVLRWTEYKEAVMEMMGVDQLTNEDFLKTSSQYLAHLGEILFVSTTPEPIVILKPNWLCTNVFGKVMAPDNFPIKHLRTVDDVVTKEEIQRVFQDVADVDLLITLLQEFQLCHTYDRKEFIIPGLLTQTMPPEKWQPTATPAKTVYFGKQVQCADTTDMFSSAFFPRVQTRLMRELKNRPLLWRDGAKCFDSNVEGLIKLAPDGRAVNICVRSEQGDKPSCRQMLEKIENILSNVLDEVSPGTTTEERVLSARALKEHREEFYSYSMDQINKAKAEDGNVHHGILGFSEDVDDLLCGGRDYEEEQGAVGYSHQEPRVYEMHNHIINAGDGAIINMYQGATGQLEQLQWEGDVGQPQLEGDVGQPQLEGNVGQPQLEGNVGQLQLEDNVSETSSDEGLAME</sequence>
<keyword evidence="2" id="KW-0808">Transferase</keyword>
<evidence type="ECO:0000313" key="13">
    <source>
        <dbReference type="RefSeq" id="XP_019618903.1"/>
    </source>
</evidence>
<dbReference type="Gene3D" id="3.40.50.300">
    <property type="entry name" value="P-loop containing nucleotide triphosphate hydrolases"/>
    <property type="match status" value="1"/>
</dbReference>
<evidence type="ECO:0000256" key="7">
    <source>
        <dbReference type="ARBA" id="ARBA00023134"/>
    </source>
</evidence>
<dbReference type="Pfam" id="PF08477">
    <property type="entry name" value="Roc"/>
    <property type="match status" value="1"/>
</dbReference>
<feature type="domain" description="Roc" evidence="11">
    <location>
        <begin position="40"/>
        <end position="231"/>
    </location>
</feature>
<dbReference type="GO" id="GO:0016301">
    <property type="term" value="F:kinase activity"/>
    <property type="evidence" value="ECO:0007669"/>
    <property type="project" value="UniProtKB-KW"/>
</dbReference>
<dbReference type="InterPro" id="IPR020859">
    <property type="entry name" value="ROC"/>
</dbReference>
<dbReference type="InterPro" id="IPR032171">
    <property type="entry name" value="COR-A"/>
</dbReference>
<keyword evidence="4" id="KW-0547">Nucleotide-binding</keyword>
<accession>A0A6P4Y397</accession>
<comment type="catalytic activity">
    <reaction evidence="8">
        <text>L-threonyl-[protein] + ATP = O-phospho-L-threonyl-[protein] + ADP + H(+)</text>
        <dbReference type="Rhea" id="RHEA:46608"/>
        <dbReference type="Rhea" id="RHEA-COMP:11060"/>
        <dbReference type="Rhea" id="RHEA-COMP:11605"/>
        <dbReference type="ChEBI" id="CHEBI:15378"/>
        <dbReference type="ChEBI" id="CHEBI:30013"/>
        <dbReference type="ChEBI" id="CHEBI:30616"/>
        <dbReference type="ChEBI" id="CHEBI:61977"/>
        <dbReference type="ChEBI" id="CHEBI:456216"/>
        <dbReference type="EC" id="2.7.11.1"/>
    </reaction>
</comment>
<keyword evidence="3" id="KW-0677">Repeat</keyword>
<dbReference type="InterPro" id="IPR039788">
    <property type="entry name" value="NOL4/NOL4L"/>
</dbReference>
<feature type="region of interest" description="Disordered" evidence="10">
    <location>
        <begin position="614"/>
        <end position="661"/>
    </location>
</feature>
<evidence type="ECO:0000256" key="4">
    <source>
        <dbReference type="ARBA" id="ARBA00022741"/>
    </source>
</evidence>
<dbReference type="Pfam" id="PF16095">
    <property type="entry name" value="COR-A"/>
    <property type="match status" value="1"/>
</dbReference>
<dbReference type="PROSITE" id="PS51424">
    <property type="entry name" value="ROC"/>
    <property type="match status" value="1"/>
</dbReference>
<evidence type="ECO:0000256" key="3">
    <source>
        <dbReference type="ARBA" id="ARBA00022737"/>
    </source>
</evidence>
<comment type="catalytic activity">
    <reaction evidence="9">
        <text>L-seryl-[protein] + ATP = O-phospho-L-seryl-[protein] + ADP + H(+)</text>
        <dbReference type="Rhea" id="RHEA:17989"/>
        <dbReference type="Rhea" id="RHEA-COMP:9863"/>
        <dbReference type="Rhea" id="RHEA-COMP:11604"/>
        <dbReference type="ChEBI" id="CHEBI:15378"/>
        <dbReference type="ChEBI" id="CHEBI:29999"/>
        <dbReference type="ChEBI" id="CHEBI:30616"/>
        <dbReference type="ChEBI" id="CHEBI:83421"/>
        <dbReference type="ChEBI" id="CHEBI:456216"/>
        <dbReference type="EC" id="2.7.11.1"/>
    </reaction>
</comment>
<dbReference type="PANTHER" id="PTHR12449">
    <property type="entry name" value="DEATH DOMAIN-CONTAINING PROTEIN"/>
    <property type="match status" value="1"/>
</dbReference>
<evidence type="ECO:0000256" key="8">
    <source>
        <dbReference type="ARBA" id="ARBA00047899"/>
    </source>
</evidence>
<dbReference type="GO" id="GO:0005524">
    <property type="term" value="F:ATP binding"/>
    <property type="evidence" value="ECO:0007669"/>
    <property type="project" value="UniProtKB-KW"/>
</dbReference>
<dbReference type="OrthoDB" id="9988411at2759"/>
<keyword evidence="7" id="KW-0342">GTP-binding</keyword>
<organism evidence="12 13">
    <name type="scientific">Branchiostoma belcheri</name>
    <name type="common">Amphioxus</name>
    <dbReference type="NCBI Taxonomy" id="7741"/>
    <lineage>
        <taxon>Eukaryota</taxon>
        <taxon>Metazoa</taxon>
        <taxon>Chordata</taxon>
        <taxon>Cephalochordata</taxon>
        <taxon>Leptocardii</taxon>
        <taxon>Amphioxiformes</taxon>
        <taxon>Branchiostomatidae</taxon>
        <taxon>Branchiostoma</taxon>
    </lineage>
</organism>
<dbReference type="GeneID" id="109465855"/>
<reference evidence="13" key="1">
    <citation type="submission" date="2025-08" db="UniProtKB">
        <authorList>
            <consortium name="RefSeq"/>
        </authorList>
    </citation>
    <scope>IDENTIFICATION</scope>
    <source>
        <tissue evidence="13">Gonad</tissue>
    </source>
</reference>
<dbReference type="InterPro" id="IPR057263">
    <property type="entry name" value="COR-B"/>
</dbReference>
<evidence type="ECO:0000256" key="1">
    <source>
        <dbReference type="ARBA" id="ARBA00012513"/>
    </source>
</evidence>
<evidence type="ECO:0000256" key="10">
    <source>
        <dbReference type="SAM" id="MobiDB-lite"/>
    </source>
</evidence>
<dbReference type="InterPro" id="IPR027417">
    <property type="entry name" value="P-loop_NTPase"/>
</dbReference>
<evidence type="ECO:0000256" key="2">
    <source>
        <dbReference type="ARBA" id="ARBA00022679"/>
    </source>
</evidence>
<dbReference type="AlphaFoldDB" id="A0A6P4Y397"/>
<keyword evidence="5" id="KW-0418">Kinase</keyword>
<proteinExistence type="predicted"/>
<dbReference type="Proteomes" id="UP000515135">
    <property type="component" value="Unplaced"/>
</dbReference>
<evidence type="ECO:0000256" key="6">
    <source>
        <dbReference type="ARBA" id="ARBA00022840"/>
    </source>
</evidence>
<dbReference type="EC" id="2.7.11.1" evidence="1"/>
<dbReference type="PANTHER" id="PTHR12449:SF18">
    <property type="entry name" value="DEATH DOMAIN-CONTAINING PROTEIN"/>
    <property type="match status" value="1"/>
</dbReference>
<evidence type="ECO:0000256" key="5">
    <source>
        <dbReference type="ARBA" id="ARBA00022777"/>
    </source>
</evidence>